<reference evidence="2 3" key="1">
    <citation type="journal article" date="2018" name="PLoS Pathog.">
        <title>Evolution of structural diversity of trichothecenes, a family of toxins produced by plant pathogenic and entomopathogenic fungi.</title>
        <authorList>
            <person name="Proctor R.H."/>
            <person name="McCormick S.P."/>
            <person name="Kim H.S."/>
            <person name="Cardoza R.E."/>
            <person name="Stanley A.M."/>
            <person name="Lindo L."/>
            <person name="Kelly A."/>
            <person name="Brown D.W."/>
            <person name="Lee T."/>
            <person name="Vaughan M.M."/>
            <person name="Alexander N.J."/>
            <person name="Busman M."/>
            <person name="Gutierrez S."/>
        </authorList>
    </citation>
    <scope>NUCLEOTIDE SEQUENCE [LARGE SCALE GENOMIC DNA]</scope>
    <source>
        <strain evidence="2 3">IBT 40837</strain>
    </source>
</reference>
<organism evidence="2 3">
    <name type="scientific">Trichoderma arundinaceum</name>
    <dbReference type="NCBI Taxonomy" id="490622"/>
    <lineage>
        <taxon>Eukaryota</taxon>
        <taxon>Fungi</taxon>
        <taxon>Dikarya</taxon>
        <taxon>Ascomycota</taxon>
        <taxon>Pezizomycotina</taxon>
        <taxon>Sordariomycetes</taxon>
        <taxon>Hypocreomycetidae</taxon>
        <taxon>Hypocreales</taxon>
        <taxon>Hypocreaceae</taxon>
        <taxon>Trichoderma</taxon>
    </lineage>
</organism>
<dbReference type="Proteomes" id="UP000266272">
    <property type="component" value="Unassembled WGS sequence"/>
</dbReference>
<feature type="region of interest" description="Disordered" evidence="1">
    <location>
        <begin position="89"/>
        <end position="123"/>
    </location>
</feature>
<gene>
    <name evidence="2" type="ORF">TARUN_6471</name>
</gene>
<feature type="region of interest" description="Disordered" evidence="1">
    <location>
        <begin position="141"/>
        <end position="181"/>
    </location>
</feature>
<proteinExistence type="predicted"/>
<feature type="compositionally biased region" description="Polar residues" evidence="1">
    <location>
        <begin position="89"/>
        <end position="106"/>
    </location>
</feature>
<evidence type="ECO:0000313" key="3">
    <source>
        <dbReference type="Proteomes" id="UP000266272"/>
    </source>
</evidence>
<dbReference type="AlphaFoldDB" id="A0A395NHZ3"/>
<evidence type="ECO:0000313" key="2">
    <source>
        <dbReference type="EMBL" id="RFU75712.1"/>
    </source>
</evidence>
<evidence type="ECO:0000256" key="1">
    <source>
        <dbReference type="SAM" id="MobiDB-lite"/>
    </source>
</evidence>
<protein>
    <submittedName>
        <fullName evidence="2">Uncharacterized protein</fullName>
    </submittedName>
</protein>
<accession>A0A395NHZ3</accession>
<keyword evidence="3" id="KW-1185">Reference proteome</keyword>
<feature type="compositionally biased region" description="Polar residues" evidence="1">
    <location>
        <begin position="141"/>
        <end position="154"/>
    </location>
</feature>
<dbReference type="EMBL" id="PXOA01000414">
    <property type="protein sequence ID" value="RFU75712.1"/>
    <property type="molecule type" value="Genomic_DNA"/>
</dbReference>
<feature type="compositionally biased region" description="Basic residues" evidence="1">
    <location>
        <begin position="170"/>
        <end position="181"/>
    </location>
</feature>
<name>A0A395NHZ3_TRIAR</name>
<comment type="caution">
    <text evidence="2">The sequence shown here is derived from an EMBL/GenBank/DDBJ whole genome shotgun (WGS) entry which is preliminary data.</text>
</comment>
<sequence length="299" mass="32092">MHASWIGKAKDGICPDGVSSPIPYFPTTQDAETSEKSKILTAPLTGGMMMMVAHCGARSAPTSRNLPLEPPPAQLIRPVFGADGSTAFQGTPGQIHTTPRVPSSTVPERRQHASNGIASPRAARLRGGSARFACWKSAGLQGTQPAVEPSSPTKPATGWSDGTPHLAQPPKKRRNPRLTAQHRCHWPSARAYSDDAAGRARKATVAGPDARCLDADFPWSTNTLPRSFARRGTREADEPRWPLPPRERPCQRLSLLCAPCLGSAGGCFVLLPPSLVLSWCLCRCCCCCCCCCWPIDSPF</sequence>